<feature type="transmembrane region" description="Helical" evidence="2">
    <location>
        <begin position="119"/>
        <end position="137"/>
    </location>
</feature>
<feature type="transmembrane region" description="Helical" evidence="2">
    <location>
        <begin position="195"/>
        <end position="218"/>
    </location>
</feature>
<dbReference type="AlphaFoldDB" id="A0A439DF31"/>
<reference evidence="3 4" key="1">
    <citation type="submission" date="2018-12" db="EMBL/GenBank/DDBJ databases">
        <title>Draft genome sequence of Xylaria grammica IHI A82.</title>
        <authorList>
            <person name="Buettner E."/>
            <person name="Kellner H."/>
        </authorList>
    </citation>
    <scope>NUCLEOTIDE SEQUENCE [LARGE SCALE GENOMIC DNA]</scope>
    <source>
        <strain evidence="3 4">IHI A82</strain>
    </source>
</reference>
<feature type="region of interest" description="Disordered" evidence="1">
    <location>
        <begin position="235"/>
        <end position="259"/>
    </location>
</feature>
<evidence type="ECO:0000313" key="4">
    <source>
        <dbReference type="Proteomes" id="UP000286045"/>
    </source>
</evidence>
<dbReference type="Proteomes" id="UP000286045">
    <property type="component" value="Unassembled WGS sequence"/>
</dbReference>
<sequence>MAFRWLGFLTNPNDLATIFLGITVCFLTVTIIPSSSVLYFIRADYGSNNGDGITSTAWFSGLGYCKTDPDYGALTHARPNAECFGAIGYNVEIGLEQDGTLLVSVPHASTLSMFLTKGIFVLSMIAIGLCMASIAAHQSIFRGPTAMKYLVSVGGSLLALLTSGVTFLFAHSLESYIASGIPTTDATFTTTFGPLAYAVLLALLFQVAGCTVGFYSCIGGKYRCEGSIRLGDEESSESGLHMGRSTNSHQSHLDEKRPI</sequence>
<organism evidence="3 4">
    <name type="scientific">Xylaria grammica</name>
    <dbReference type="NCBI Taxonomy" id="363999"/>
    <lineage>
        <taxon>Eukaryota</taxon>
        <taxon>Fungi</taxon>
        <taxon>Dikarya</taxon>
        <taxon>Ascomycota</taxon>
        <taxon>Pezizomycotina</taxon>
        <taxon>Sordariomycetes</taxon>
        <taxon>Xylariomycetidae</taxon>
        <taxon>Xylariales</taxon>
        <taxon>Xylariaceae</taxon>
        <taxon>Xylaria</taxon>
    </lineage>
</organism>
<keyword evidence="2" id="KW-0472">Membrane</keyword>
<comment type="caution">
    <text evidence="3">The sequence shown here is derived from an EMBL/GenBank/DDBJ whole genome shotgun (WGS) entry which is preliminary data.</text>
</comment>
<evidence type="ECO:0000313" key="3">
    <source>
        <dbReference type="EMBL" id="RWA13014.1"/>
    </source>
</evidence>
<feature type="transmembrane region" description="Helical" evidence="2">
    <location>
        <begin position="15"/>
        <end position="41"/>
    </location>
</feature>
<keyword evidence="2" id="KW-0812">Transmembrane</keyword>
<gene>
    <name evidence="3" type="ORF">EKO27_g2082</name>
</gene>
<feature type="transmembrane region" description="Helical" evidence="2">
    <location>
        <begin position="149"/>
        <end position="170"/>
    </location>
</feature>
<evidence type="ECO:0000256" key="2">
    <source>
        <dbReference type="SAM" id="Phobius"/>
    </source>
</evidence>
<evidence type="ECO:0008006" key="5">
    <source>
        <dbReference type="Google" id="ProtNLM"/>
    </source>
</evidence>
<evidence type="ECO:0000256" key="1">
    <source>
        <dbReference type="SAM" id="MobiDB-lite"/>
    </source>
</evidence>
<accession>A0A439DF31</accession>
<proteinExistence type="predicted"/>
<keyword evidence="4" id="KW-1185">Reference proteome</keyword>
<dbReference type="EMBL" id="RYZI01000036">
    <property type="protein sequence ID" value="RWA13014.1"/>
    <property type="molecule type" value="Genomic_DNA"/>
</dbReference>
<protein>
    <recommendedName>
        <fullName evidence="5">Pali-domain-containing protein</fullName>
    </recommendedName>
</protein>
<keyword evidence="2" id="KW-1133">Transmembrane helix</keyword>
<name>A0A439DF31_9PEZI</name>